<protein>
    <submittedName>
        <fullName evidence="2">Ankyrin repeat protein</fullName>
    </submittedName>
</protein>
<feature type="compositionally biased region" description="Basic and acidic residues" evidence="1">
    <location>
        <begin position="23"/>
        <end position="34"/>
    </location>
</feature>
<name>A0A9N8HH53_9STRA</name>
<dbReference type="AlphaFoldDB" id="A0A9N8HH53"/>
<feature type="region of interest" description="Disordered" evidence="1">
    <location>
        <begin position="1"/>
        <end position="34"/>
    </location>
</feature>
<gene>
    <name evidence="2" type="ORF">SEMRO_543_G163600.1</name>
</gene>
<dbReference type="Proteomes" id="UP001153069">
    <property type="component" value="Unassembled WGS sequence"/>
</dbReference>
<evidence type="ECO:0000256" key="1">
    <source>
        <dbReference type="SAM" id="MobiDB-lite"/>
    </source>
</evidence>
<organism evidence="2 3">
    <name type="scientific">Seminavis robusta</name>
    <dbReference type="NCBI Taxonomy" id="568900"/>
    <lineage>
        <taxon>Eukaryota</taxon>
        <taxon>Sar</taxon>
        <taxon>Stramenopiles</taxon>
        <taxon>Ochrophyta</taxon>
        <taxon>Bacillariophyta</taxon>
        <taxon>Bacillariophyceae</taxon>
        <taxon>Bacillariophycidae</taxon>
        <taxon>Naviculales</taxon>
        <taxon>Naviculaceae</taxon>
        <taxon>Seminavis</taxon>
    </lineage>
</organism>
<accession>A0A9N8HH53</accession>
<dbReference type="SUPFAM" id="SSF140860">
    <property type="entry name" value="Pseudo ankyrin repeat-like"/>
    <property type="match status" value="1"/>
</dbReference>
<evidence type="ECO:0000313" key="2">
    <source>
        <dbReference type="EMBL" id="CAB9512577.1"/>
    </source>
</evidence>
<dbReference type="Gene3D" id="1.25.40.20">
    <property type="entry name" value="Ankyrin repeat-containing domain"/>
    <property type="match status" value="1"/>
</dbReference>
<dbReference type="EMBL" id="CAICTM010000542">
    <property type="protein sequence ID" value="CAB9512577.1"/>
    <property type="molecule type" value="Genomic_DNA"/>
</dbReference>
<reference evidence="2" key="1">
    <citation type="submission" date="2020-06" db="EMBL/GenBank/DDBJ databases">
        <authorList>
            <consortium name="Plant Systems Biology data submission"/>
        </authorList>
    </citation>
    <scope>NUCLEOTIDE SEQUENCE</scope>
    <source>
        <strain evidence="2">D6</strain>
    </source>
</reference>
<sequence>MTNPGTKRACLDDDNDTKMTSAADREVKRSSVDQEKPAASGDLLRLATKEIWIQRIFSFVGMGHFAFVAPVSKQMKALYTEYCGTVKIPPVVVEIWYPEKRTRAAGIADTIYSAAFYNLQCAEYWYDDWNKSDDGIHQDFVCEVIAKVGSLAVLRWARETKEFSWDPDTCGYAAGDGHLEVLKYAHENGCLWDALTCSYAAEGGHLEVLKYAHENGCPWDEGTCDEAATYGRLEILQYAHENGCPWNEQTWVCGANGGNQEVMRYLMENHCPGFEDSSVL</sequence>
<dbReference type="InterPro" id="IPR036770">
    <property type="entry name" value="Ankyrin_rpt-contain_sf"/>
</dbReference>
<dbReference type="PANTHER" id="PTHR46586:SF3">
    <property type="entry name" value="ANKYRIN REPEAT-CONTAINING PROTEIN"/>
    <property type="match status" value="1"/>
</dbReference>
<keyword evidence="3" id="KW-1185">Reference proteome</keyword>
<comment type="caution">
    <text evidence="2">The sequence shown here is derived from an EMBL/GenBank/DDBJ whole genome shotgun (WGS) entry which is preliminary data.</text>
</comment>
<evidence type="ECO:0000313" key="3">
    <source>
        <dbReference type="Proteomes" id="UP001153069"/>
    </source>
</evidence>
<dbReference type="InterPro" id="IPR052050">
    <property type="entry name" value="SecEffector_AnkRepeat"/>
</dbReference>
<proteinExistence type="predicted"/>
<dbReference type="PANTHER" id="PTHR46586">
    <property type="entry name" value="ANKYRIN REPEAT-CONTAINING PROTEIN"/>
    <property type="match status" value="1"/>
</dbReference>